<comment type="caution">
    <text evidence="1">The sequence shown here is derived from an EMBL/GenBank/DDBJ whole genome shotgun (WGS) entry which is preliminary data.</text>
</comment>
<reference evidence="1 2" key="1">
    <citation type="submission" date="2022-12" db="EMBL/GenBank/DDBJ databases">
        <title>Dasania phycosphaerae sp. nov., isolated from particulate material of the south coast of Korea.</title>
        <authorList>
            <person name="Jiang Y."/>
        </authorList>
    </citation>
    <scope>NUCLEOTIDE SEQUENCE [LARGE SCALE GENOMIC DNA]</scope>
    <source>
        <strain evidence="1 2">GY-19</strain>
    </source>
</reference>
<sequence>MKCLFIFSLLAVITALTGCKPEDFQDTGVLSIEDFYIIGSNDNTLDEIPEIDPYFNDGEFLLFIRLGKPDLGYKLTYYLGNKQSTQDATPIYRLDCDDDDRYCYDGDYFALSCYYLPDMTGQCGSNRFNLSDTIFALPFSGYIIAEVCHRVQNQCVTHTQRVVFR</sequence>
<name>A0A9J6RP61_9GAMM</name>
<proteinExistence type="predicted"/>
<accession>A0A9J6RP61</accession>
<dbReference type="AlphaFoldDB" id="A0A9J6RP61"/>
<protein>
    <recommendedName>
        <fullName evidence="3">Lipoprotein</fullName>
    </recommendedName>
</protein>
<evidence type="ECO:0000313" key="1">
    <source>
        <dbReference type="EMBL" id="MCZ0866510.1"/>
    </source>
</evidence>
<dbReference type="Proteomes" id="UP001069090">
    <property type="component" value="Unassembled WGS sequence"/>
</dbReference>
<dbReference type="PROSITE" id="PS51257">
    <property type="entry name" value="PROKAR_LIPOPROTEIN"/>
    <property type="match status" value="1"/>
</dbReference>
<dbReference type="RefSeq" id="WP_268905182.1">
    <property type="nucleotide sequence ID" value="NZ_JAPTGG010000013.1"/>
</dbReference>
<evidence type="ECO:0000313" key="2">
    <source>
        <dbReference type="Proteomes" id="UP001069090"/>
    </source>
</evidence>
<gene>
    <name evidence="1" type="ORF">O0V09_14960</name>
</gene>
<keyword evidence="2" id="KW-1185">Reference proteome</keyword>
<evidence type="ECO:0008006" key="3">
    <source>
        <dbReference type="Google" id="ProtNLM"/>
    </source>
</evidence>
<organism evidence="1 2">
    <name type="scientific">Dasania phycosphaerae</name>
    <dbReference type="NCBI Taxonomy" id="2950436"/>
    <lineage>
        <taxon>Bacteria</taxon>
        <taxon>Pseudomonadati</taxon>
        <taxon>Pseudomonadota</taxon>
        <taxon>Gammaproteobacteria</taxon>
        <taxon>Cellvibrionales</taxon>
        <taxon>Spongiibacteraceae</taxon>
        <taxon>Dasania</taxon>
    </lineage>
</organism>
<dbReference type="EMBL" id="JAPTGG010000013">
    <property type="protein sequence ID" value="MCZ0866510.1"/>
    <property type="molecule type" value="Genomic_DNA"/>
</dbReference>